<dbReference type="InterPro" id="IPR002372">
    <property type="entry name" value="PQQ_rpt_dom"/>
</dbReference>
<sequence>MRPLFVFLILFISLSIHANSQDATQWRGTNSSGIYTVEKLLPQWTVEGPHILWSYASLGQGYSSPAFAYNKIYINGMVDGQAVLFVLDQNGKELQQFKYGKEFDESYSGVRSTPTIVGNLAYLLTGHGKLTCLDLKTGKPVWVKDFIAQFEGVNITWGYTESILVDGDKLYCTPGGKKNNVMALNRLTGEPIWSCPGLGELSAYCSPLLIKLPTRQLLITHTASHVLGIDATTGKLLWSFEHPNQWAVHPNTPIYSDGGLFVFSGYGQGGEKLKLSADGSSVTKEWEIKSFDSRIGGAVLIDGYLYGSGDKDRSWQCIDWKTGAQKYTSTEVTKGVAIAANKMLIGYSEKGELFLADANPSAFKVISKTKVALGTEQHWAHPVINNGVLYVRHGNTLIAYQISE</sequence>
<dbReference type="KEGG" id="anf:AQPE_3877"/>
<evidence type="ECO:0000259" key="2">
    <source>
        <dbReference type="Pfam" id="PF13360"/>
    </source>
</evidence>
<dbReference type="InterPro" id="IPR015943">
    <property type="entry name" value="WD40/YVTN_repeat-like_dom_sf"/>
</dbReference>
<dbReference type="Proteomes" id="UP001193389">
    <property type="component" value="Chromosome"/>
</dbReference>
<organism evidence="3 4">
    <name type="scientific">Aquipluma nitroreducens</name>
    <dbReference type="NCBI Taxonomy" id="2010828"/>
    <lineage>
        <taxon>Bacteria</taxon>
        <taxon>Pseudomonadati</taxon>
        <taxon>Bacteroidota</taxon>
        <taxon>Bacteroidia</taxon>
        <taxon>Marinilabiliales</taxon>
        <taxon>Prolixibacteraceae</taxon>
        <taxon>Aquipluma</taxon>
    </lineage>
</organism>
<accession>A0A5K7SDX2</accession>
<evidence type="ECO:0000313" key="4">
    <source>
        <dbReference type="Proteomes" id="UP001193389"/>
    </source>
</evidence>
<dbReference type="PANTHER" id="PTHR34512:SF30">
    <property type="entry name" value="OUTER MEMBRANE PROTEIN ASSEMBLY FACTOR BAMB"/>
    <property type="match status" value="1"/>
</dbReference>
<dbReference type="SMART" id="SM00564">
    <property type="entry name" value="PQQ"/>
    <property type="match status" value="4"/>
</dbReference>
<dbReference type="EMBL" id="AP018694">
    <property type="protein sequence ID" value="BBE19689.1"/>
    <property type="molecule type" value="Genomic_DNA"/>
</dbReference>
<reference evidence="3" key="1">
    <citation type="journal article" date="2020" name="Int. J. Syst. Evol. Microbiol.">
        <title>Aquipluma nitroreducens gen. nov. sp. nov., a novel facultatively anaerobic bacterium isolated from a freshwater lake.</title>
        <authorList>
            <person name="Watanabe M."/>
            <person name="Kojima H."/>
            <person name="Fukui M."/>
        </authorList>
    </citation>
    <scope>NUCLEOTIDE SEQUENCE</scope>
    <source>
        <strain evidence="3">MeG22</strain>
    </source>
</reference>
<dbReference type="InterPro" id="IPR011047">
    <property type="entry name" value="Quinoprotein_ADH-like_sf"/>
</dbReference>
<dbReference type="RefSeq" id="WP_318347914.1">
    <property type="nucleotide sequence ID" value="NZ_AP018694.1"/>
</dbReference>
<dbReference type="Pfam" id="PF13360">
    <property type="entry name" value="PQQ_2"/>
    <property type="match status" value="1"/>
</dbReference>
<keyword evidence="4" id="KW-1185">Reference proteome</keyword>
<feature type="signal peptide" evidence="1">
    <location>
        <begin position="1"/>
        <end position="18"/>
    </location>
</feature>
<dbReference type="AlphaFoldDB" id="A0A5K7SDX2"/>
<name>A0A5K7SDX2_9BACT</name>
<dbReference type="InterPro" id="IPR018391">
    <property type="entry name" value="PQQ_b-propeller_rpt"/>
</dbReference>
<keyword evidence="1" id="KW-0732">Signal</keyword>
<dbReference type="PANTHER" id="PTHR34512">
    <property type="entry name" value="CELL SURFACE PROTEIN"/>
    <property type="match status" value="1"/>
</dbReference>
<dbReference type="SUPFAM" id="SSF50998">
    <property type="entry name" value="Quinoprotein alcohol dehydrogenase-like"/>
    <property type="match status" value="1"/>
</dbReference>
<evidence type="ECO:0000313" key="3">
    <source>
        <dbReference type="EMBL" id="BBE19689.1"/>
    </source>
</evidence>
<evidence type="ECO:0000256" key="1">
    <source>
        <dbReference type="SAM" id="SignalP"/>
    </source>
</evidence>
<proteinExistence type="predicted"/>
<protein>
    <submittedName>
        <fullName evidence="3">Polyvinylalcohol dehydrogenase</fullName>
    </submittedName>
</protein>
<feature type="chain" id="PRO_5024413879" evidence="1">
    <location>
        <begin position="19"/>
        <end position="404"/>
    </location>
</feature>
<feature type="domain" description="Pyrrolo-quinoline quinone repeat" evidence="2">
    <location>
        <begin position="87"/>
        <end position="325"/>
    </location>
</feature>
<dbReference type="Gene3D" id="2.130.10.10">
    <property type="entry name" value="YVTN repeat-like/Quinoprotein amine dehydrogenase"/>
    <property type="match status" value="1"/>
</dbReference>
<gene>
    <name evidence="3" type="ORF">AQPE_3877</name>
</gene>